<sequence length="210" mass="23394">MLTSSRRLSAKSIGSALKTPRSRMPATISCSLPNAEVTRFVHLRQLYSFYNKPPLVNFTELRRSGVQVDLQRRRQGHPKCGSLTPSPSLPQLIYHIGSMKDRLPTLYVLPRGTRESIDKLKQRFEDTSEAKRAAAYVTKDHEPGDIGINGVSKLAGDRIPLDVFRSQVIRTVVKKTSAKAGGKASYVTIKKGKKSKTAEEDDQKALARFK</sequence>
<organism evidence="1 2">
    <name type="scientific">Artomyces pyxidatus</name>
    <dbReference type="NCBI Taxonomy" id="48021"/>
    <lineage>
        <taxon>Eukaryota</taxon>
        <taxon>Fungi</taxon>
        <taxon>Dikarya</taxon>
        <taxon>Basidiomycota</taxon>
        <taxon>Agaricomycotina</taxon>
        <taxon>Agaricomycetes</taxon>
        <taxon>Russulales</taxon>
        <taxon>Auriscalpiaceae</taxon>
        <taxon>Artomyces</taxon>
    </lineage>
</organism>
<evidence type="ECO:0000313" key="2">
    <source>
        <dbReference type="Proteomes" id="UP000814140"/>
    </source>
</evidence>
<dbReference type="Proteomes" id="UP000814140">
    <property type="component" value="Unassembled WGS sequence"/>
</dbReference>
<reference evidence="1" key="2">
    <citation type="journal article" date="2022" name="New Phytol.">
        <title>Evolutionary transition to the ectomycorrhizal habit in the genomes of a hyperdiverse lineage of mushroom-forming fungi.</title>
        <authorList>
            <person name="Looney B."/>
            <person name="Miyauchi S."/>
            <person name="Morin E."/>
            <person name="Drula E."/>
            <person name="Courty P.E."/>
            <person name="Kohler A."/>
            <person name="Kuo A."/>
            <person name="LaButti K."/>
            <person name="Pangilinan J."/>
            <person name="Lipzen A."/>
            <person name="Riley R."/>
            <person name="Andreopoulos W."/>
            <person name="He G."/>
            <person name="Johnson J."/>
            <person name="Nolan M."/>
            <person name="Tritt A."/>
            <person name="Barry K.W."/>
            <person name="Grigoriev I.V."/>
            <person name="Nagy L.G."/>
            <person name="Hibbett D."/>
            <person name="Henrissat B."/>
            <person name="Matheny P.B."/>
            <person name="Labbe J."/>
            <person name="Martin F.M."/>
        </authorList>
    </citation>
    <scope>NUCLEOTIDE SEQUENCE</scope>
    <source>
        <strain evidence="1">HHB10654</strain>
    </source>
</reference>
<gene>
    <name evidence="1" type="ORF">BV25DRAFT_1525215</name>
</gene>
<evidence type="ECO:0000313" key="1">
    <source>
        <dbReference type="EMBL" id="KAI0066261.1"/>
    </source>
</evidence>
<dbReference type="EMBL" id="MU277193">
    <property type="protein sequence ID" value="KAI0066261.1"/>
    <property type="molecule type" value="Genomic_DNA"/>
</dbReference>
<name>A0ACB8TD89_9AGAM</name>
<accession>A0ACB8TD89</accession>
<keyword evidence="2" id="KW-1185">Reference proteome</keyword>
<protein>
    <submittedName>
        <fullName evidence="1">Uncharacterized protein</fullName>
    </submittedName>
</protein>
<proteinExistence type="predicted"/>
<reference evidence="1" key="1">
    <citation type="submission" date="2021-03" db="EMBL/GenBank/DDBJ databases">
        <authorList>
            <consortium name="DOE Joint Genome Institute"/>
            <person name="Ahrendt S."/>
            <person name="Looney B.P."/>
            <person name="Miyauchi S."/>
            <person name="Morin E."/>
            <person name="Drula E."/>
            <person name="Courty P.E."/>
            <person name="Chicoki N."/>
            <person name="Fauchery L."/>
            <person name="Kohler A."/>
            <person name="Kuo A."/>
            <person name="Labutti K."/>
            <person name="Pangilinan J."/>
            <person name="Lipzen A."/>
            <person name="Riley R."/>
            <person name="Andreopoulos W."/>
            <person name="He G."/>
            <person name="Johnson J."/>
            <person name="Barry K.W."/>
            <person name="Grigoriev I.V."/>
            <person name="Nagy L."/>
            <person name="Hibbett D."/>
            <person name="Henrissat B."/>
            <person name="Matheny P.B."/>
            <person name="Labbe J."/>
            <person name="Martin F."/>
        </authorList>
    </citation>
    <scope>NUCLEOTIDE SEQUENCE</scope>
    <source>
        <strain evidence="1">HHB10654</strain>
    </source>
</reference>
<comment type="caution">
    <text evidence="1">The sequence shown here is derived from an EMBL/GenBank/DDBJ whole genome shotgun (WGS) entry which is preliminary data.</text>
</comment>